<dbReference type="PROSITE" id="PS51450">
    <property type="entry name" value="LRR"/>
    <property type="match status" value="1"/>
</dbReference>
<dbReference type="EMBL" id="AXCM01006341">
    <property type="status" value="NOT_ANNOTATED_CDS"/>
    <property type="molecule type" value="Genomic_DNA"/>
</dbReference>
<reference evidence="3" key="2">
    <citation type="submission" date="2020-05" db="UniProtKB">
        <authorList>
            <consortium name="EnsemblMetazoa"/>
        </authorList>
    </citation>
    <scope>IDENTIFICATION</scope>
    <source>
        <strain evidence="3">A-37</strain>
    </source>
</reference>
<sequence>MTTQSVAHCAFLCRAFQPGRTETETCSRQRACACVPMNGFFRLYRLRKLGLSDNDIIKIPSDIQNFVNLVELDVSRNEIGDIPEDIKHLRSLQIADFSSNPISRLPAGFTQLRNLTVLGLNDMSLISLPQDFGW</sequence>
<dbReference type="VEuPathDB" id="VectorBase:ACUA027241"/>
<dbReference type="GO" id="GO:0019901">
    <property type="term" value="F:protein kinase binding"/>
    <property type="evidence" value="ECO:0007669"/>
    <property type="project" value="TreeGrafter"/>
</dbReference>
<evidence type="ECO:0000256" key="1">
    <source>
        <dbReference type="ARBA" id="ARBA00022614"/>
    </source>
</evidence>
<dbReference type="SMART" id="SM00369">
    <property type="entry name" value="LRR_TYP"/>
    <property type="match status" value="4"/>
</dbReference>
<evidence type="ECO:0000256" key="2">
    <source>
        <dbReference type="ARBA" id="ARBA00022737"/>
    </source>
</evidence>
<evidence type="ECO:0000313" key="3">
    <source>
        <dbReference type="EnsemblMetazoa" id="ACUA027241-PA"/>
    </source>
</evidence>
<reference evidence="4" key="1">
    <citation type="submission" date="2013-09" db="EMBL/GenBank/DDBJ databases">
        <title>The Genome Sequence of Anopheles culicifacies species A.</title>
        <authorList>
            <consortium name="The Broad Institute Genomics Platform"/>
            <person name="Neafsey D.E."/>
            <person name="Besansky N."/>
            <person name="Howell P."/>
            <person name="Walton C."/>
            <person name="Young S.K."/>
            <person name="Zeng Q."/>
            <person name="Gargeya S."/>
            <person name="Fitzgerald M."/>
            <person name="Haas B."/>
            <person name="Abouelleil A."/>
            <person name="Allen A.W."/>
            <person name="Alvarado L."/>
            <person name="Arachchi H.M."/>
            <person name="Berlin A.M."/>
            <person name="Chapman S.B."/>
            <person name="Gainer-Dewar J."/>
            <person name="Goldberg J."/>
            <person name="Griggs A."/>
            <person name="Gujja S."/>
            <person name="Hansen M."/>
            <person name="Howarth C."/>
            <person name="Imamovic A."/>
            <person name="Ireland A."/>
            <person name="Larimer J."/>
            <person name="McCowan C."/>
            <person name="Murphy C."/>
            <person name="Pearson M."/>
            <person name="Poon T.W."/>
            <person name="Priest M."/>
            <person name="Roberts A."/>
            <person name="Saif S."/>
            <person name="Shea T."/>
            <person name="Sisk P."/>
            <person name="Sykes S."/>
            <person name="Wortman J."/>
            <person name="Nusbaum C."/>
            <person name="Birren B."/>
        </authorList>
    </citation>
    <scope>NUCLEOTIDE SEQUENCE [LARGE SCALE GENOMIC DNA]</scope>
    <source>
        <strain evidence="4">A-37</strain>
    </source>
</reference>
<dbReference type="EnsemblMetazoa" id="ACUA027241-RA">
    <property type="protein sequence ID" value="ACUA027241-PA"/>
    <property type="gene ID" value="ACUA027241"/>
</dbReference>
<proteinExistence type="predicted"/>
<dbReference type="InterPro" id="IPR003591">
    <property type="entry name" value="Leu-rich_rpt_typical-subtyp"/>
</dbReference>
<evidence type="ECO:0008006" key="5">
    <source>
        <dbReference type="Google" id="ProtNLM"/>
    </source>
</evidence>
<dbReference type="Proteomes" id="UP000075883">
    <property type="component" value="Unassembled WGS sequence"/>
</dbReference>
<dbReference type="GO" id="GO:0098609">
    <property type="term" value="P:cell-cell adhesion"/>
    <property type="evidence" value="ECO:0007669"/>
    <property type="project" value="TreeGrafter"/>
</dbReference>
<protein>
    <recommendedName>
        <fullName evidence="5">LRRNT domain-containing protein</fullName>
    </recommendedName>
</protein>
<dbReference type="PANTHER" id="PTHR23119:SF44">
    <property type="entry name" value="PROTEIN LAP4"/>
    <property type="match status" value="1"/>
</dbReference>
<dbReference type="GO" id="GO:0045197">
    <property type="term" value="P:establishment or maintenance of epithelial cell apical/basal polarity"/>
    <property type="evidence" value="ECO:0007669"/>
    <property type="project" value="TreeGrafter"/>
</dbReference>
<dbReference type="InterPro" id="IPR050614">
    <property type="entry name" value="Synaptic_Scaffolding_LAP-MAGUK"/>
</dbReference>
<dbReference type="GO" id="GO:0098968">
    <property type="term" value="P:neurotransmitter receptor transport postsynaptic membrane to endosome"/>
    <property type="evidence" value="ECO:0007669"/>
    <property type="project" value="TreeGrafter"/>
</dbReference>
<dbReference type="AlphaFoldDB" id="A0A182MVH2"/>
<dbReference type="GO" id="GO:0043113">
    <property type="term" value="P:receptor clustering"/>
    <property type="evidence" value="ECO:0007669"/>
    <property type="project" value="TreeGrafter"/>
</dbReference>
<dbReference type="Gene3D" id="3.80.10.10">
    <property type="entry name" value="Ribonuclease Inhibitor"/>
    <property type="match status" value="1"/>
</dbReference>
<keyword evidence="4" id="KW-1185">Reference proteome</keyword>
<keyword evidence="2" id="KW-0677">Repeat</keyword>
<organism evidence="3 4">
    <name type="scientific">Anopheles culicifacies</name>
    <dbReference type="NCBI Taxonomy" id="139723"/>
    <lineage>
        <taxon>Eukaryota</taxon>
        <taxon>Metazoa</taxon>
        <taxon>Ecdysozoa</taxon>
        <taxon>Arthropoda</taxon>
        <taxon>Hexapoda</taxon>
        <taxon>Insecta</taxon>
        <taxon>Pterygota</taxon>
        <taxon>Neoptera</taxon>
        <taxon>Endopterygota</taxon>
        <taxon>Diptera</taxon>
        <taxon>Nematocera</taxon>
        <taxon>Culicoidea</taxon>
        <taxon>Culicidae</taxon>
        <taxon>Anophelinae</taxon>
        <taxon>Anopheles</taxon>
        <taxon>culicifacies species complex</taxon>
    </lineage>
</organism>
<dbReference type="STRING" id="139723.A0A182MVH2"/>
<dbReference type="GO" id="GO:0045211">
    <property type="term" value="C:postsynaptic membrane"/>
    <property type="evidence" value="ECO:0007669"/>
    <property type="project" value="TreeGrafter"/>
</dbReference>
<dbReference type="PANTHER" id="PTHR23119">
    <property type="entry name" value="DISCS LARGE"/>
    <property type="match status" value="1"/>
</dbReference>
<dbReference type="GO" id="GO:0005912">
    <property type="term" value="C:adherens junction"/>
    <property type="evidence" value="ECO:0007669"/>
    <property type="project" value="TreeGrafter"/>
</dbReference>
<keyword evidence="1" id="KW-0433">Leucine-rich repeat</keyword>
<accession>A0A182MVH2</accession>
<dbReference type="InterPro" id="IPR025875">
    <property type="entry name" value="Leu-rich_rpt_4"/>
</dbReference>
<dbReference type="SUPFAM" id="SSF52058">
    <property type="entry name" value="L domain-like"/>
    <property type="match status" value="1"/>
</dbReference>
<dbReference type="Pfam" id="PF12799">
    <property type="entry name" value="LRR_4"/>
    <property type="match status" value="1"/>
</dbReference>
<dbReference type="InterPro" id="IPR032675">
    <property type="entry name" value="LRR_dom_sf"/>
</dbReference>
<dbReference type="InterPro" id="IPR001611">
    <property type="entry name" value="Leu-rich_rpt"/>
</dbReference>
<name>A0A182MVH2_9DIPT</name>
<dbReference type="GO" id="GO:0014069">
    <property type="term" value="C:postsynaptic density"/>
    <property type="evidence" value="ECO:0007669"/>
    <property type="project" value="TreeGrafter"/>
</dbReference>
<evidence type="ECO:0000313" key="4">
    <source>
        <dbReference type="Proteomes" id="UP000075883"/>
    </source>
</evidence>
<dbReference type="GO" id="GO:0016323">
    <property type="term" value="C:basolateral plasma membrane"/>
    <property type="evidence" value="ECO:0007669"/>
    <property type="project" value="TreeGrafter"/>
</dbReference>
<dbReference type="GO" id="GO:0098887">
    <property type="term" value="P:neurotransmitter receptor transport, endosome to postsynaptic membrane"/>
    <property type="evidence" value="ECO:0007669"/>
    <property type="project" value="TreeGrafter"/>
</dbReference>